<dbReference type="InterPro" id="IPR002347">
    <property type="entry name" value="SDR_fam"/>
</dbReference>
<dbReference type="CDD" id="cd05233">
    <property type="entry name" value="SDR_c"/>
    <property type="match status" value="1"/>
</dbReference>
<dbReference type="PRINTS" id="PR00081">
    <property type="entry name" value="GDHRDH"/>
</dbReference>
<name>A0A4Q0QRC4_9BRAD</name>
<evidence type="ECO:0000256" key="1">
    <source>
        <dbReference type="ARBA" id="ARBA00006484"/>
    </source>
</evidence>
<sequence>MSARLKDRVCVVTGAARGIGFSIAERFGREGGRVACVDISAKRLEPAVGRLTDMGFEARGYEVDVGRRDDVHALFACVEREFDAPVAVLVNNAVFARFEPLAEIAVETVERMFAVGVHGLIWATQAVVPQMERRGGGAIVNLSSVSAFHPAKDSIAYSALKAGVVGLSRASAIELAAKNIRVNVIAPGMIGTPASIAQFDEATIAARQAEMPSGRFGQPEEIASLAAFLASDDASYIQGAVITADGGWTVPAK</sequence>
<dbReference type="InterPro" id="IPR057326">
    <property type="entry name" value="KR_dom"/>
</dbReference>
<comment type="caution">
    <text evidence="3">The sequence shown here is derived from an EMBL/GenBank/DDBJ whole genome shotgun (WGS) entry which is preliminary data.</text>
</comment>
<dbReference type="RefSeq" id="WP_128933771.1">
    <property type="nucleotide sequence ID" value="NZ_CP022221.1"/>
</dbReference>
<dbReference type="FunFam" id="3.40.50.720:FF:000084">
    <property type="entry name" value="Short-chain dehydrogenase reductase"/>
    <property type="match status" value="1"/>
</dbReference>
<dbReference type="PANTHER" id="PTHR42879:SF2">
    <property type="entry name" value="3-OXOACYL-[ACYL-CARRIER-PROTEIN] REDUCTASE FABG"/>
    <property type="match status" value="1"/>
</dbReference>
<comment type="similarity">
    <text evidence="1">Belongs to the short-chain dehydrogenases/reductases (SDR) family.</text>
</comment>
<proteinExistence type="inferred from homology"/>
<reference evidence="3 4" key="1">
    <citation type="submission" date="2018-11" db="EMBL/GenBank/DDBJ databases">
        <title>Bradyrhizobium sp. nov., isolated from effective nodules of peanut in China.</title>
        <authorList>
            <person name="Li Y."/>
        </authorList>
    </citation>
    <scope>NUCLEOTIDE SEQUENCE [LARGE SCALE GENOMIC DNA]</scope>
    <source>
        <strain evidence="3 4">CCBAU 51770</strain>
    </source>
</reference>
<organism evidence="3 4">
    <name type="scientific">Bradyrhizobium zhanjiangense</name>
    <dbReference type="NCBI Taxonomy" id="1325107"/>
    <lineage>
        <taxon>Bacteria</taxon>
        <taxon>Pseudomonadati</taxon>
        <taxon>Pseudomonadota</taxon>
        <taxon>Alphaproteobacteria</taxon>
        <taxon>Hyphomicrobiales</taxon>
        <taxon>Nitrobacteraceae</taxon>
        <taxon>Bradyrhizobium</taxon>
    </lineage>
</organism>
<dbReference type="EMBL" id="RKMK01000008">
    <property type="protein sequence ID" value="RXG99432.1"/>
    <property type="molecule type" value="Genomic_DNA"/>
</dbReference>
<feature type="domain" description="Ketoreductase" evidence="2">
    <location>
        <begin position="8"/>
        <end position="176"/>
    </location>
</feature>
<accession>A0A4Q0QRC4</accession>
<dbReference type="SMART" id="SM00822">
    <property type="entry name" value="PKS_KR"/>
    <property type="match status" value="1"/>
</dbReference>
<dbReference type="PRINTS" id="PR00080">
    <property type="entry name" value="SDRFAMILY"/>
</dbReference>
<dbReference type="Proteomes" id="UP000290174">
    <property type="component" value="Unassembled WGS sequence"/>
</dbReference>
<protein>
    <submittedName>
        <fullName evidence="3">SDR family oxidoreductase</fullName>
    </submittedName>
</protein>
<dbReference type="Pfam" id="PF13561">
    <property type="entry name" value="adh_short_C2"/>
    <property type="match status" value="1"/>
</dbReference>
<dbReference type="InterPro" id="IPR050259">
    <property type="entry name" value="SDR"/>
</dbReference>
<evidence type="ECO:0000313" key="4">
    <source>
        <dbReference type="Proteomes" id="UP000290174"/>
    </source>
</evidence>
<gene>
    <name evidence="3" type="ORF">EAS61_12145</name>
</gene>
<dbReference type="SUPFAM" id="SSF51735">
    <property type="entry name" value="NAD(P)-binding Rossmann-fold domains"/>
    <property type="match status" value="1"/>
</dbReference>
<dbReference type="AlphaFoldDB" id="A0A4Q0QRC4"/>
<evidence type="ECO:0000259" key="2">
    <source>
        <dbReference type="SMART" id="SM00822"/>
    </source>
</evidence>
<dbReference type="InterPro" id="IPR036291">
    <property type="entry name" value="NAD(P)-bd_dom_sf"/>
</dbReference>
<dbReference type="PANTHER" id="PTHR42879">
    <property type="entry name" value="3-OXOACYL-(ACYL-CARRIER-PROTEIN) REDUCTASE"/>
    <property type="match status" value="1"/>
</dbReference>
<dbReference type="Gene3D" id="3.40.50.720">
    <property type="entry name" value="NAD(P)-binding Rossmann-like Domain"/>
    <property type="match status" value="1"/>
</dbReference>
<evidence type="ECO:0000313" key="3">
    <source>
        <dbReference type="EMBL" id="RXG99432.1"/>
    </source>
</evidence>